<dbReference type="Proteomes" id="UP000234275">
    <property type="component" value="Unassembled WGS sequence"/>
</dbReference>
<dbReference type="InterPro" id="IPR001650">
    <property type="entry name" value="Helicase_C-like"/>
</dbReference>
<evidence type="ECO:0000256" key="3">
    <source>
        <dbReference type="ARBA" id="ARBA00022741"/>
    </source>
</evidence>
<evidence type="ECO:0000256" key="1">
    <source>
        <dbReference type="ARBA" id="ARBA00004123"/>
    </source>
</evidence>
<dbReference type="Pfam" id="PF00176">
    <property type="entry name" value="SNF2-rel_dom"/>
    <property type="match status" value="1"/>
</dbReference>
<feature type="region of interest" description="Disordered" evidence="10">
    <location>
        <begin position="1310"/>
        <end position="1337"/>
    </location>
</feature>
<feature type="region of interest" description="Disordered" evidence="10">
    <location>
        <begin position="166"/>
        <end position="196"/>
    </location>
</feature>
<comment type="similarity">
    <text evidence="2">Belongs to the SNF2/RAD54 helicase family.</text>
</comment>
<name>A0A2I2FRA9_9EURO</name>
<comment type="subcellular location">
    <subcellularLocation>
        <location evidence="1">Nucleus</location>
    </subcellularLocation>
</comment>
<dbReference type="GO" id="GO:0016887">
    <property type="term" value="F:ATP hydrolysis activity"/>
    <property type="evidence" value="ECO:0007669"/>
    <property type="project" value="InterPro"/>
</dbReference>
<evidence type="ECO:0000256" key="8">
    <source>
        <dbReference type="ARBA" id="ARBA00023242"/>
    </source>
</evidence>
<feature type="compositionally biased region" description="Basic and acidic residues" evidence="10">
    <location>
        <begin position="917"/>
        <end position="930"/>
    </location>
</feature>
<feature type="compositionally biased region" description="Pro residues" evidence="10">
    <location>
        <begin position="1688"/>
        <end position="1698"/>
    </location>
</feature>
<feature type="region of interest" description="Disordered" evidence="10">
    <location>
        <begin position="397"/>
        <end position="422"/>
    </location>
</feature>
<evidence type="ECO:0008006" key="15">
    <source>
        <dbReference type="Google" id="ProtNLM"/>
    </source>
</evidence>
<keyword evidence="14" id="KW-1185">Reference proteome</keyword>
<dbReference type="GO" id="GO:0003677">
    <property type="term" value="F:DNA binding"/>
    <property type="evidence" value="ECO:0007669"/>
    <property type="project" value="UniProtKB-KW"/>
</dbReference>
<evidence type="ECO:0000256" key="5">
    <source>
        <dbReference type="ARBA" id="ARBA00022806"/>
    </source>
</evidence>
<dbReference type="InterPro" id="IPR000330">
    <property type="entry name" value="SNF2_N"/>
</dbReference>
<keyword evidence="4" id="KW-0378">Hydrolase</keyword>
<dbReference type="CDD" id="cd18007">
    <property type="entry name" value="DEXHc_ATRX-like"/>
    <property type="match status" value="1"/>
</dbReference>
<evidence type="ECO:0000313" key="13">
    <source>
        <dbReference type="EMBL" id="PLB43170.1"/>
    </source>
</evidence>
<feature type="region of interest" description="Disordered" evidence="10">
    <location>
        <begin position="1677"/>
        <end position="1698"/>
    </location>
</feature>
<dbReference type="GO" id="GO:0005524">
    <property type="term" value="F:ATP binding"/>
    <property type="evidence" value="ECO:0007669"/>
    <property type="project" value="UniProtKB-KW"/>
</dbReference>
<dbReference type="SMART" id="SM00490">
    <property type="entry name" value="HELICc"/>
    <property type="match status" value="1"/>
</dbReference>
<keyword evidence="7" id="KW-0238">DNA-binding</keyword>
<proteinExistence type="inferred from homology"/>
<dbReference type="Pfam" id="PF24580">
    <property type="entry name" value="DUF7607"/>
    <property type="match status" value="1"/>
</dbReference>
<dbReference type="InterPro" id="IPR013761">
    <property type="entry name" value="SAM/pointed_sf"/>
</dbReference>
<dbReference type="InterPro" id="IPR044574">
    <property type="entry name" value="ARIP4-like"/>
</dbReference>
<protein>
    <recommendedName>
        <fullName evidence="15">SNF2 family helicase/ATPase</fullName>
    </recommendedName>
</protein>
<dbReference type="GeneID" id="36554954"/>
<evidence type="ECO:0000256" key="10">
    <source>
        <dbReference type="SAM" id="MobiDB-lite"/>
    </source>
</evidence>
<dbReference type="GO" id="GO:0005634">
    <property type="term" value="C:nucleus"/>
    <property type="evidence" value="ECO:0007669"/>
    <property type="project" value="UniProtKB-SubCell"/>
</dbReference>
<dbReference type="InterPro" id="IPR027417">
    <property type="entry name" value="P-loop_NTPase"/>
</dbReference>
<feature type="compositionally biased region" description="Acidic residues" evidence="10">
    <location>
        <begin position="582"/>
        <end position="593"/>
    </location>
</feature>
<dbReference type="STRING" id="1392250.A0A2I2FRA9"/>
<dbReference type="CDD" id="cd18793">
    <property type="entry name" value="SF2_C_SNF"/>
    <property type="match status" value="1"/>
</dbReference>
<dbReference type="SMART" id="SM00487">
    <property type="entry name" value="DEXDc"/>
    <property type="match status" value="1"/>
</dbReference>
<accession>A0A2I2FRA9</accession>
<dbReference type="GO" id="GO:0004386">
    <property type="term" value="F:helicase activity"/>
    <property type="evidence" value="ECO:0007669"/>
    <property type="project" value="UniProtKB-KW"/>
</dbReference>
<gene>
    <name evidence="13" type="ORF">P170DRAFT_418954</name>
</gene>
<dbReference type="PROSITE" id="PS51194">
    <property type="entry name" value="HELICASE_CTER"/>
    <property type="match status" value="1"/>
</dbReference>
<keyword evidence="6" id="KW-0067">ATP-binding</keyword>
<feature type="domain" description="Helicase ATP-binding" evidence="11">
    <location>
        <begin position="979"/>
        <end position="1183"/>
    </location>
</feature>
<feature type="domain" description="Helicase C-terminal" evidence="12">
    <location>
        <begin position="1366"/>
        <end position="1526"/>
    </location>
</feature>
<dbReference type="RefSeq" id="XP_024698472.1">
    <property type="nucleotide sequence ID" value="XM_024847255.1"/>
</dbReference>
<dbReference type="PANTHER" id="PTHR45797:SF1">
    <property type="entry name" value="HELICASE ARIP4"/>
    <property type="match status" value="1"/>
</dbReference>
<dbReference type="Pfam" id="PF00271">
    <property type="entry name" value="Helicase_C"/>
    <property type="match status" value="1"/>
</dbReference>
<evidence type="ECO:0000256" key="4">
    <source>
        <dbReference type="ARBA" id="ARBA00022801"/>
    </source>
</evidence>
<dbReference type="Gene3D" id="3.40.50.10810">
    <property type="entry name" value="Tandem AAA-ATPase domain"/>
    <property type="match status" value="1"/>
</dbReference>
<dbReference type="SUPFAM" id="SSF52540">
    <property type="entry name" value="P-loop containing nucleoside triphosphate hydrolases"/>
    <property type="match status" value="2"/>
</dbReference>
<feature type="region of interest" description="Disordered" evidence="10">
    <location>
        <begin position="878"/>
        <end position="943"/>
    </location>
</feature>
<reference evidence="13 14" key="1">
    <citation type="submission" date="2016-12" db="EMBL/GenBank/DDBJ databases">
        <title>The genomes of Aspergillus section Nigri reveals drivers in fungal speciation.</title>
        <authorList>
            <consortium name="DOE Joint Genome Institute"/>
            <person name="Vesth T.C."/>
            <person name="Nybo J."/>
            <person name="Theobald S."/>
            <person name="Brandl J."/>
            <person name="Frisvad J.C."/>
            <person name="Nielsen K.F."/>
            <person name="Lyhne E.K."/>
            <person name="Kogle M.E."/>
            <person name="Kuo A."/>
            <person name="Riley R."/>
            <person name="Clum A."/>
            <person name="Nolan M."/>
            <person name="Lipzen A."/>
            <person name="Salamov A."/>
            <person name="Henrissat B."/>
            <person name="Wiebenga A."/>
            <person name="De Vries R.P."/>
            <person name="Grigoriev I.V."/>
            <person name="Mortensen U.H."/>
            <person name="Andersen M.R."/>
            <person name="Baker S.E."/>
        </authorList>
    </citation>
    <scope>NUCLEOTIDE SEQUENCE [LARGE SCALE GENOMIC DNA]</scope>
    <source>
        <strain evidence="13 14">IBT 23096</strain>
    </source>
</reference>
<organism evidence="13 14">
    <name type="scientific">Aspergillus steynii IBT 23096</name>
    <dbReference type="NCBI Taxonomy" id="1392250"/>
    <lineage>
        <taxon>Eukaryota</taxon>
        <taxon>Fungi</taxon>
        <taxon>Dikarya</taxon>
        <taxon>Ascomycota</taxon>
        <taxon>Pezizomycotina</taxon>
        <taxon>Eurotiomycetes</taxon>
        <taxon>Eurotiomycetidae</taxon>
        <taxon>Eurotiales</taxon>
        <taxon>Aspergillaceae</taxon>
        <taxon>Aspergillus</taxon>
        <taxon>Aspergillus subgen. Circumdati</taxon>
    </lineage>
</organism>
<evidence type="ECO:0000256" key="7">
    <source>
        <dbReference type="ARBA" id="ARBA00023125"/>
    </source>
</evidence>
<dbReference type="OrthoDB" id="2020972at2759"/>
<evidence type="ECO:0000256" key="2">
    <source>
        <dbReference type="ARBA" id="ARBA00007025"/>
    </source>
</evidence>
<dbReference type="InterPro" id="IPR056026">
    <property type="entry name" value="DUF7607"/>
</dbReference>
<dbReference type="InterPro" id="IPR049730">
    <property type="entry name" value="SNF2/RAD54-like_C"/>
</dbReference>
<dbReference type="InterPro" id="IPR014001">
    <property type="entry name" value="Helicase_ATP-bd"/>
</dbReference>
<evidence type="ECO:0000259" key="11">
    <source>
        <dbReference type="PROSITE" id="PS51192"/>
    </source>
</evidence>
<feature type="region of interest" description="Disordered" evidence="10">
    <location>
        <begin position="543"/>
        <end position="654"/>
    </location>
</feature>
<feature type="coiled-coil region" evidence="9">
    <location>
        <begin position="482"/>
        <end position="538"/>
    </location>
</feature>
<dbReference type="Gene3D" id="1.10.150.50">
    <property type="entry name" value="Transcription Factor, Ets-1"/>
    <property type="match status" value="1"/>
</dbReference>
<comment type="caution">
    <text evidence="13">The sequence shown here is derived from an EMBL/GenBank/DDBJ whole genome shotgun (WGS) entry which is preliminary data.</text>
</comment>
<keyword evidence="3" id="KW-0547">Nucleotide-binding</keyword>
<dbReference type="InterPro" id="IPR038718">
    <property type="entry name" value="SNF2-like_sf"/>
</dbReference>
<dbReference type="PANTHER" id="PTHR45797">
    <property type="entry name" value="RAD54-LIKE"/>
    <property type="match status" value="1"/>
</dbReference>
<keyword evidence="5" id="KW-0347">Helicase</keyword>
<feature type="compositionally biased region" description="Acidic residues" evidence="10">
    <location>
        <begin position="1320"/>
        <end position="1330"/>
    </location>
</feature>
<sequence length="1698" mass="191352">MQIASSDPLDWTVDEVVGFLCHNPDQPWSQSATRGPRPDPASFETALRDNFVTGEVLLHDVNKTELREDLGLKTLGHVSSMLRAIRFLQDNSLKFKGNRGYPNYLEDHQNIPSPTPFSPMGVTPRLTSTVRSEASHTLGNATPHRGDSRNRTWAMASSAIATPHTQKIPLNTSPTDNQFAMRPGPTSDTVPEPRQTTAVEQDMDLDQSGEASSLSLHARPQEHVIIDSSGKKRRRLDLKSTAEVKNNKETPGVADAQKGKVWYMGPERITHADVFYSPDLDEIDSSFVITGPELPPAQRRFVNKSLSYFYKQQPIKLPTDKSGKDSAQWAVIPYSSKMVHANNPKLFTLYTSKGGDVEVSTEQLSNWPQFNTLPSRLLNGSTETVKSHDPYADLLQRYPPQDDDQDIYPEYGDSGSEGEFDEQTWQEIQDEQREAVPHRLTPAEVKCIIADCISDYKAKWCQDGQKKEEAKAQRLWLTAKRSKRTNQMIKALHQEITNLEKRLGKLQERICDSTFSSRVELQTLCQSMEQTVMDIEKNKWRISTLERESRPPKALTPPRRSYAPKARRNLEDEESLHSESDYWPDDDPYDFIDDTSVVNEETLHGDDVPMTTPSTSDSDDDIISPSGIRRNSKKSRRLPFRESSSPSPSPKHDAMASYIDLTADSPPSDELNIETPPLNPVQSVVAQSLEDPFVENRMSPSMSPEPQLGPALRVEIPVKTNPPPRDLKNRASPALPSFDDISGIQLLSWDLLQERKDRRRLLMKLLAGLTDGERKKLALKVPQYGMQPLREHITAALKRLQKGQKFMDNMEKSESKIIMRIASLYISWVNCTHLQMKGIPKSLVRIAQEDLEDGFSDFFALLCGHLAVFYRQGENILGPLKEPPSNHSETPHKKRKREIKESQAVKMNQQSAHVRVRQNEEQRKRAEQKMESMGIGKSNNDPTHQAVSFKDPIIYLDPYIGKRVMPHQLSGIQFMWRELLEDENEQGCLLAHTMGLGKTMQVVSLLATISATASSNDPNISQQVPSCFKESKTLVVSPASLVENWYEEFIMWSPPNSSIGPLRKITSSSPPHERLQTLAEWDAEGGVLILSYHIFRAWIVNKKTGRGDKPPLSDEHHQRVQTMLLEGPDIVVADEAHMMKNRTSAVSQATMQFRTKRRIALTGSPLANNLVDYYNMVNWIAEGYLGGFLEFKANFVEPIEEGLYADSTRSERRKSLVKLKALNNNLEPKLNRADITVLEGSLPPKTEFVLTIPLTPLQKAAYDLYVENAVQGKGDERINSTRLWSWLGVLSLCCNHPACFRDKLLSRASDAQKPDKKSDEAEELPEEEQIPEAPLPDSDVLISQEESLFSTVSDIKALELSYRAEILNRIITESIKAGDKLLIFSHSLRTLDYIEHVMKMTSQKYLRLDGHTPSHSRQAATKQFNHGSENVYLISTRAGGLGLNIPGANRVVIFDFGFSPMWEQQAVGRVYRLGQKKPVFVYRFIAGGTFEEMIYNRATFKTQLAFRVVDKKNPIRAATKPLKNYLFPAKAVPQTDTDEFLGKDPQVLDKILSDKDNYPIRKISLTKTLERDDNDKLSTEEELNVQQETSDLNLLRTDPAAYQRLLGERQRLLLAAARPNAPGTSQLPAVNPYASNIPPSTQSWAPSAPVSHMQFSNFVPFQPQQQQQQQPYFLAPAPVVPSNAHNDGPPPLAPDMIS</sequence>
<dbReference type="SUPFAM" id="SSF47769">
    <property type="entry name" value="SAM/Pointed domain"/>
    <property type="match status" value="1"/>
</dbReference>
<dbReference type="EMBL" id="MSFO01000011">
    <property type="protein sequence ID" value="PLB43170.1"/>
    <property type="molecule type" value="Genomic_DNA"/>
</dbReference>
<feature type="compositionally biased region" description="Polar residues" evidence="10">
    <location>
        <begin position="166"/>
        <end position="178"/>
    </location>
</feature>
<evidence type="ECO:0000259" key="12">
    <source>
        <dbReference type="PROSITE" id="PS51194"/>
    </source>
</evidence>
<evidence type="ECO:0000313" key="14">
    <source>
        <dbReference type="Proteomes" id="UP000234275"/>
    </source>
</evidence>
<evidence type="ECO:0000256" key="6">
    <source>
        <dbReference type="ARBA" id="ARBA00022840"/>
    </source>
</evidence>
<dbReference type="PROSITE" id="PS51192">
    <property type="entry name" value="HELICASE_ATP_BIND_1"/>
    <property type="match status" value="1"/>
</dbReference>
<feature type="compositionally biased region" description="Basic and acidic residues" evidence="10">
    <location>
        <begin position="1310"/>
        <end position="1319"/>
    </location>
</feature>
<dbReference type="VEuPathDB" id="FungiDB:P170DRAFT_418954"/>
<dbReference type="Gene3D" id="3.40.50.300">
    <property type="entry name" value="P-loop containing nucleotide triphosphate hydrolases"/>
    <property type="match status" value="1"/>
</dbReference>
<keyword evidence="8" id="KW-0539">Nucleus</keyword>
<keyword evidence="9" id="KW-0175">Coiled coil</keyword>
<evidence type="ECO:0000256" key="9">
    <source>
        <dbReference type="SAM" id="Coils"/>
    </source>
</evidence>
<feature type="compositionally biased region" description="Polar residues" evidence="10">
    <location>
        <begin position="186"/>
        <end position="196"/>
    </location>
</feature>